<evidence type="ECO:0000256" key="5">
    <source>
        <dbReference type="ARBA" id="ARBA00023136"/>
    </source>
</evidence>
<dbReference type="InterPro" id="IPR002048">
    <property type="entry name" value="EF_hand_dom"/>
</dbReference>
<feature type="region of interest" description="Disordered" evidence="7">
    <location>
        <begin position="713"/>
        <end position="777"/>
    </location>
</feature>
<dbReference type="InterPro" id="IPR058650">
    <property type="entry name" value="Msy1/2-like"/>
</dbReference>
<dbReference type="OrthoDB" id="544685at2759"/>
<evidence type="ECO:0000256" key="2">
    <source>
        <dbReference type="ARBA" id="ARBA00008017"/>
    </source>
</evidence>
<feature type="transmembrane region" description="Helical" evidence="8">
    <location>
        <begin position="246"/>
        <end position="264"/>
    </location>
</feature>
<accession>A0A8E5HW06</accession>
<evidence type="ECO:0000256" key="6">
    <source>
        <dbReference type="PIRNR" id="PIRNR017209"/>
    </source>
</evidence>
<reference evidence="10" key="1">
    <citation type="submission" date="2020-03" db="EMBL/GenBank/DDBJ databases">
        <title>A mixture of massive structural variations and highly conserved coding sequences in Ustilaginoidea virens genome.</title>
        <authorList>
            <person name="Zhang K."/>
            <person name="Zhao Z."/>
            <person name="Zhang Z."/>
            <person name="Li Y."/>
            <person name="Hsiang T."/>
            <person name="Sun W."/>
        </authorList>
    </citation>
    <scope>NUCLEOTIDE SEQUENCE</scope>
    <source>
        <strain evidence="10">UV-8b</strain>
    </source>
</reference>
<comment type="subcellular location">
    <subcellularLocation>
        <location evidence="1">Endomembrane system</location>
        <topology evidence="1">Multi-pass membrane protein</topology>
    </subcellularLocation>
    <subcellularLocation>
        <location evidence="6">Endoplasmic reticulum membrane</location>
    </subcellularLocation>
</comment>
<dbReference type="SUPFAM" id="SSF50182">
    <property type="entry name" value="Sm-like ribonucleoproteins"/>
    <property type="match status" value="1"/>
</dbReference>
<feature type="transmembrane region" description="Helical" evidence="8">
    <location>
        <begin position="499"/>
        <end position="516"/>
    </location>
</feature>
<evidence type="ECO:0000256" key="4">
    <source>
        <dbReference type="ARBA" id="ARBA00022989"/>
    </source>
</evidence>
<dbReference type="AlphaFoldDB" id="A0A8E5HW06"/>
<evidence type="ECO:0000256" key="8">
    <source>
        <dbReference type="SAM" id="Phobius"/>
    </source>
</evidence>
<feature type="region of interest" description="Disordered" evidence="7">
    <location>
        <begin position="1"/>
        <end position="81"/>
    </location>
</feature>
<dbReference type="Gene3D" id="1.10.238.10">
    <property type="entry name" value="EF-hand"/>
    <property type="match status" value="1"/>
</dbReference>
<feature type="transmembrane region" description="Helical" evidence="8">
    <location>
        <begin position="284"/>
        <end position="301"/>
    </location>
</feature>
<dbReference type="InterPro" id="IPR016688">
    <property type="entry name" value="MscS-like_plants/fungi"/>
</dbReference>
<keyword evidence="4 8" id="KW-1133">Transmembrane helix</keyword>
<keyword evidence="5 6" id="KW-0472">Membrane</keyword>
<comment type="similarity">
    <text evidence="2 6">Belongs to the MscS (TC 1.A.23) family.</text>
</comment>
<dbReference type="GO" id="GO:0005789">
    <property type="term" value="C:endoplasmic reticulum membrane"/>
    <property type="evidence" value="ECO:0007669"/>
    <property type="project" value="UniProtKB-SubCell"/>
</dbReference>
<evidence type="ECO:0000259" key="9">
    <source>
        <dbReference type="PROSITE" id="PS50222"/>
    </source>
</evidence>
<dbReference type="Gene3D" id="2.30.30.60">
    <property type="match status" value="1"/>
</dbReference>
<evidence type="ECO:0000256" key="7">
    <source>
        <dbReference type="SAM" id="MobiDB-lite"/>
    </source>
</evidence>
<feature type="transmembrane region" description="Helical" evidence="8">
    <location>
        <begin position="159"/>
        <end position="179"/>
    </location>
</feature>
<sequence length="863" mass="97718">MASSTNPDLDHQHDLNQPQGGSPQGHHGDAEAFQDHESYAPRRIHKDGEWQEKASSTLGAFQRRASAATERRTTSRSSNRALESRFADDLELLRAERSVSNQEHDVAEGHSKTRVLDEDQEDAFNPIVHKEEKTSKRNKNTKICKLWASVKKFPRFVRYIVYLVPGALAILIPTLIGKYSKDNIFVGDKRGVDLMWLGIWIEIMWCSAWISRMITCLMPQVFHGIASLLGAVSAKRWRDMGVRLEVHTAVFLWFLAILISFESINNHREEKLDGEDPENYWVEIVNKVVIALFVLSTLNFVEKLLMQWISTSFHERTYSTRIENSKADVAHLVRLYEYAKDKLGETGQHELGKSNRTGTGGQSSMANFQEGARNVLSKLAHIVHKIANDLIGRKVNTDFAHKVVSELLRDTPSALSLARLIYRSLVREDRENVDAEDMSAVFATKKEADAAFAVFDRNFNGDVSMEEFEAVCNDIHLEKKAIAASLKDLDSVVEKLDKVFIFIIIIISAIVFVAIYSKATAAGLASVSTAVLGFAWVLQATAQEFLQSIIFVFVKHPFDVGDRVTIYGSTGATMRGDDYYVTEISLLYTEFKKLQGHIVQAPNSILNTLFILNQRRSNGISDAIPLEFKFGTPTWMIDELKARMLEFCLANKRDYQPTVIAEMTGVEDVRACKMKIVFMHKSNFQNELLRLNRRNRFVTELLSQMEQIGIETPLRVDPGGSKEHPLYYAGSSPPADVNSKQQSDDDPAMTAQAPAPTRSSMQRLHSHSTRGSRSSISTEEAIVRFQDVFETRRENAQDRRLKSIWEKEEGSRSRDVDEERQVSTTGAALSPTQSIESTSRARFFDRYRRRAKTLQTHPRPDMV</sequence>
<protein>
    <recommendedName>
        <fullName evidence="6">Mechanosensitive ion channel protein</fullName>
    </recommendedName>
</protein>
<name>A0A8E5HW06_USTVR</name>
<evidence type="ECO:0000256" key="1">
    <source>
        <dbReference type="ARBA" id="ARBA00004127"/>
    </source>
</evidence>
<dbReference type="Pfam" id="PF25886">
    <property type="entry name" value="Msy1"/>
    <property type="match status" value="1"/>
</dbReference>
<dbReference type="RefSeq" id="XP_043000170.1">
    <property type="nucleotide sequence ID" value="XM_043144235.1"/>
</dbReference>
<dbReference type="Proteomes" id="UP000027002">
    <property type="component" value="Chromosome 5"/>
</dbReference>
<feature type="compositionally biased region" description="Basic and acidic residues" evidence="7">
    <location>
        <begin position="26"/>
        <end position="52"/>
    </location>
</feature>
<keyword evidence="3 8" id="KW-0812">Transmembrane</keyword>
<dbReference type="KEGG" id="uvi:66067515"/>
<evidence type="ECO:0000256" key="3">
    <source>
        <dbReference type="ARBA" id="ARBA00022692"/>
    </source>
</evidence>
<dbReference type="EMBL" id="CP072757">
    <property type="protein sequence ID" value="QUC22497.1"/>
    <property type="molecule type" value="Genomic_DNA"/>
</dbReference>
<evidence type="ECO:0000313" key="10">
    <source>
        <dbReference type="EMBL" id="QUC22497.1"/>
    </source>
</evidence>
<keyword evidence="6" id="KW-0256">Endoplasmic reticulum</keyword>
<dbReference type="PANTHER" id="PTHR31323:SF15">
    <property type="entry name" value="MECHANOSENSITIVE ION CHANNEL PROTEIN MSY1"/>
    <property type="match status" value="1"/>
</dbReference>
<feature type="transmembrane region" description="Helical" evidence="8">
    <location>
        <begin position="191"/>
        <end position="211"/>
    </location>
</feature>
<feature type="compositionally biased region" description="Polar residues" evidence="7">
    <location>
        <begin position="822"/>
        <end position="838"/>
    </location>
</feature>
<dbReference type="InterPro" id="IPR006685">
    <property type="entry name" value="MscS_channel_2nd"/>
</dbReference>
<keyword evidence="11" id="KW-1185">Reference proteome</keyword>
<dbReference type="InterPro" id="IPR023408">
    <property type="entry name" value="MscS_beta-dom_sf"/>
</dbReference>
<dbReference type="InterPro" id="IPR010920">
    <property type="entry name" value="LSM_dom_sf"/>
</dbReference>
<feature type="compositionally biased region" description="Basic and acidic residues" evidence="7">
    <location>
        <begin position="807"/>
        <end position="821"/>
    </location>
</feature>
<organism evidence="10 11">
    <name type="scientific">Ustilaginoidea virens</name>
    <name type="common">Rice false smut fungus</name>
    <name type="synonym">Villosiclava virens</name>
    <dbReference type="NCBI Taxonomy" id="1159556"/>
    <lineage>
        <taxon>Eukaryota</taxon>
        <taxon>Fungi</taxon>
        <taxon>Dikarya</taxon>
        <taxon>Ascomycota</taxon>
        <taxon>Pezizomycotina</taxon>
        <taxon>Sordariomycetes</taxon>
        <taxon>Hypocreomycetidae</taxon>
        <taxon>Hypocreales</taxon>
        <taxon>Clavicipitaceae</taxon>
        <taxon>Ustilaginoidea</taxon>
    </lineage>
</organism>
<dbReference type="GeneID" id="66067515"/>
<gene>
    <name evidence="10" type="ORF">UV8b_06738</name>
</gene>
<feature type="domain" description="EF-hand" evidence="9">
    <location>
        <begin position="443"/>
        <end position="478"/>
    </location>
</feature>
<evidence type="ECO:0000313" key="11">
    <source>
        <dbReference type="Proteomes" id="UP000027002"/>
    </source>
</evidence>
<dbReference type="PROSITE" id="PS50222">
    <property type="entry name" value="EF_HAND_2"/>
    <property type="match status" value="1"/>
</dbReference>
<dbReference type="GO" id="GO:0005262">
    <property type="term" value="F:calcium channel activity"/>
    <property type="evidence" value="ECO:0007669"/>
    <property type="project" value="TreeGrafter"/>
</dbReference>
<feature type="region of interest" description="Disordered" evidence="7">
    <location>
        <begin position="807"/>
        <end position="843"/>
    </location>
</feature>
<dbReference type="PANTHER" id="PTHR31323">
    <property type="entry name" value="MECHANOSENSITIVE ION CHANNEL PROTEIN MSY2"/>
    <property type="match status" value="1"/>
</dbReference>
<dbReference type="GO" id="GO:0006874">
    <property type="term" value="P:intracellular calcium ion homeostasis"/>
    <property type="evidence" value="ECO:0007669"/>
    <property type="project" value="TreeGrafter"/>
</dbReference>
<dbReference type="Pfam" id="PF00924">
    <property type="entry name" value="MS_channel_2nd"/>
    <property type="match status" value="1"/>
</dbReference>
<dbReference type="GO" id="GO:0005509">
    <property type="term" value="F:calcium ion binding"/>
    <property type="evidence" value="ECO:0007669"/>
    <property type="project" value="InterPro"/>
</dbReference>
<proteinExistence type="inferred from homology"/>
<dbReference type="PIRSF" id="PIRSF017209">
    <property type="entry name" value="Memb_At2g17000_prd"/>
    <property type="match status" value="1"/>
</dbReference>